<dbReference type="Proteomes" id="UP000236752">
    <property type="component" value="Unassembled WGS sequence"/>
</dbReference>
<feature type="domain" description="PBP" evidence="1">
    <location>
        <begin position="88"/>
        <end position="269"/>
    </location>
</feature>
<proteinExistence type="predicted"/>
<dbReference type="OrthoDB" id="9805928at2"/>
<reference evidence="3 4" key="1">
    <citation type="submission" date="2016-10" db="EMBL/GenBank/DDBJ databases">
        <authorList>
            <person name="de Groot N.N."/>
        </authorList>
    </citation>
    <scope>NUCLEOTIDE SEQUENCE [LARGE SCALE GENOMIC DNA]</scope>
    <source>
        <strain evidence="3 4">DSM 26915</strain>
    </source>
</reference>
<keyword evidence="4" id="KW-1185">Reference proteome</keyword>
<dbReference type="Gene3D" id="3.40.190.10">
    <property type="entry name" value="Periplasmic binding protein-like II"/>
    <property type="match status" value="1"/>
</dbReference>
<dbReference type="InterPro" id="IPR010093">
    <property type="entry name" value="SinI_DNA-bd"/>
</dbReference>
<dbReference type="AlphaFoldDB" id="A0A1H6ASJ4"/>
<evidence type="ECO:0000259" key="2">
    <source>
        <dbReference type="Pfam" id="PF12728"/>
    </source>
</evidence>
<dbReference type="GO" id="GO:0003677">
    <property type="term" value="F:DNA binding"/>
    <property type="evidence" value="ECO:0007669"/>
    <property type="project" value="InterPro"/>
</dbReference>
<dbReference type="SUPFAM" id="SSF53850">
    <property type="entry name" value="Periplasmic binding protein-like II"/>
    <property type="match status" value="1"/>
</dbReference>
<dbReference type="InterPro" id="IPR009061">
    <property type="entry name" value="DNA-bd_dom_put_sf"/>
</dbReference>
<dbReference type="PANTHER" id="PTHR38431:SF1">
    <property type="entry name" value="BLL2305 PROTEIN"/>
    <property type="match status" value="1"/>
</dbReference>
<accession>A0A1H6ASJ4</accession>
<dbReference type="Pfam" id="PF12727">
    <property type="entry name" value="PBP_like"/>
    <property type="match status" value="1"/>
</dbReference>
<organism evidence="3 4">
    <name type="scientific">Thalassococcus halodurans</name>
    <dbReference type="NCBI Taxonomy" id="373675"/>
    <lineage>
        <taxon>Bacteria</taxon>
        <taxon>Pseudomonadati</taxon>
        <taxon>Pseudomonadota</taxon>
        <taxon>Alphaproteobacteria</taxon>
        <taxon>Rhodobacterales</taxon>
        <taxon>Roseobacteraceae</taxon>
        <taxon>Thalassococcus</taxon>
    </lineage>
</organism>
<sequence length="295" mass="32336">MTENAPEYLTVKELAELLRLKERKVYDLAASGAVPCVKVTGKLLFPEKDIRAWMAAGQSDGGSDAIGAARPNVFLGSHDPLLDWAIRQSRCGMASLFDSSLDGLTRFAAREGAAAGLHLLDAETEQWNVPHVQKHCANQNVVLLGFATRMRGIVIRPEDQSRIQSLTDLSQRRFAPRQPESGTASIFARLCRDTGIDPAGLTQTPAQRSETDAVSMVQHGAADATFGLASLAKAHGLAFIPLIEERFDILVDRRAWFDDPLQKLAEFMRTDEFADYAHRLGGYDISAAGKTRWNA</sequence>
<dbReference type="PANTHER" id="PTHR38431">
    <property type="entry name" value="BLL2305 PROTEIN"/>
    <property type="match status" value="1"/>
</dbReference>
<protein>
    <submittedName>
        <fullName evidence="3">DNA binding domain-containing protein, excisionase family</fullName>
    </submittedName>
</protein>
<dbReference type="InterPro" id="IPR041657">
    <property type="entry name" value="HTH_17"/>
</dbReference>
<gene>
    <name evidence="3" type="ORF">SAMN04488045_3092</name>
</gene>
<evidence type="ECO:0000313" key="4">
    <source>
        <dbReference type="Proteomes" id="UP000236752"/>
    </source>
</evidence>
<evidence type="ECO:0000259" key="1">
    <source>
        <dbReference type="Pfam" id="PF12727"/>
    </source>
</evidence>
<dbReference type="EMBL" id="FNUZ01000005">
    <property type="protein sequence ID" value="SEG50816.1"/>
    <property type="molecule type" value="Genomic_DNA"/>
</dbReference>
<name>A0A1H6ASJ4_9RHOB</name>
<dbReference type="Pfam" id="PF12728">
    <property type="entry name" value="HTH_17"/>
    <property type="match status" value="1"/>
</dbReference>
<feature type="domain" description="Helix-turn-helix" evidence="2">
    <location>
        <begin position="8"/>
        <end position="56"/>
    </location>
</feature>
<dbReference type="NCBIfam" id="TIGR01764">
    <property type="entry name" value="excise"/>
    <property type="match status" value="1"/>
</dbReference>
<dbReference type="InterPro" id="IPR024370">
    <property type="entry name" value="PBP_domain"/>
</dbReference>
<evidence type="ECO:0000313" key="3">
    <source>
        <dbReference type="EMBL" id="SEG50816.1"/>
    </source>
</evidence>
<dbReference type="RefSeq" id="WP_103911391.1">
    <property type="nucleotide sequence ID" value="NZ_FNUZ01000005.1"/>
</dbReference>
<dbReference type="SUPFAM" id="SSF46955">
    <property type="entry name" value="Putative DNA-binding domain"/>
    <property type="match status" value="1"/>
</dbReference>